<evidence type="ECO:0000256" key="3">
    <source>
        <dbReference type="ARBA" id="ARBA00022449"/>
    </source>
</evidence>
<proteinExistence type="predicted"/>
<keyword evidence="2" id="KW-0813">Transport</keyword>
<evidence type="ECO:0000313" key="10">
    <source>
        <dbReference type="EMBL" id="NYD54174.1"/>
    </source>
</evidence>
<evidence type="ECO:0000313" key="11">
    <source>
        <dbReference type="Proteomes" id="UP000552045"/>
    </source>
</evidence>
<dbReference type="GO" id="GO:1902600">
    <property type="term" value="P:proton transmembrane transport"/>
    <property type="evidence" value="ECO:0007669"/>
    <property type="project" value="InterPro"/>
</dbReference>
<gene>
    <name evidence="10" type="ORF">BKA02_001229</name>
</gene>
<protein>
    <submittedName>
        <fullName evidence="10">NhaP-type Na+/H+ or K+/H+ antiporter</fullName>
    </submittedName>
</protein>
<evidence type="ECO:0000256" key="2">
    <source>
        <dbReference type="ARBA" id="ARBA00022448"/>
    </source>
</evidence>
<evidence type="ECO:0000256" key="1">
    <source>
        <dbReference type="ARBA" id="ARBA00004651"/>
    </source>
</evidence>
<evidence type="ECO:0000259" key="9">
    <source>
        <dbReference type="Pfam" id="PF00999"/>
    </source>
</evidence>
<feature type="transmembrane region" description="Helical" evidence="8">
    <location>
        <begin position="241"/>
        <end position="257"/>
    </location>
</feature>
<keyword evidence="7 8" id="KW-0472">Membrane</keyword>
<feature type="transmembrane region" description="Helical" evidence="8">
    <location>
        <begin position="117"/>
        <end position="138"/>
    </location>
</feature>
<keyword evidence="4 8" id="KW-0812">Transmembrane</keyword>
<feature type="transmembrane region" description="Helical" evidence="8">
    <location>
        <begin position="159"/>
        <end position="179"/>
    </location>
</feature>
<comment type="caution">
    <text evidence="10">The sequence shown here is derived from an EMBL/GenBank/DDBJ whole genome shotgun (WGS) entry which is preliminary data.</text>
</comment>
<dbReference type="RefSeq" id="WP_179432276.1">
    <property type="nucleotide sequence ID" value="NZ_BAABLC010000001.1"/>
</dbReference>
<organism evidence="10 11">
    <name type="scientific">Microbacterium pseudoresistens</name>
    <dbReference type="NCBI Taxonomy" id="640634"/>
    <lineage>
        <taxon>Bacteria</taxon>
        <taxon>Bacillati</taxon>
        <taxon>Actinomycetota</taxon>
        <taxon>Actinomycetes</taxon>
        <taxon>Micrococcales</taxon>
        <taxon>Microbacteriaceae</taxon>
        <taxon>Microbacterium</taxon>
    </lineage>
</organism>
<dbReference type="PANTHER" id="PTHR32507:SF8">
    <property type="entry name" value="CNH1P"/>
    <property type="match status" value="1"/>
</dbReference>
<feature type="transmembrane region" description="Helical" evidence="8">
    <location>
        <begin position="362"/>
        <end position="384"/>
    </location>
</feature>
<dbReference type="GO" id="GO:0005886">
    <property type="term" value="C:plasma membrane"/>
    <property type="evidence" value="ECO:0007669"/>
    <property type="project" value="UniProtKB-SubCell"/>
</dbReference>
<feature type="transmembrane region" description="Helical" evidence="8">
    <location>
        <begin position="91"/>
        <end position="111"/>
    </location>
</feature>
<dbReference type="Pfam" id="PF00999">
    <property type="entry name" value="Na_H_Exchanger"/>
    <property type="match status" value="1"/>
</dbReference>
<comment type="subcellular location">
    <subcellularLocation>
        <location evidence="1">Cell membrane</location>
        <topology evidence="1">Multi-pass membrane protein</topology>
    </subcellularLocation>
</comment>
<reference evidence="10 11" key="1">
    <citation type="submission" date="2020-07" db="EMBL/GenBank/DDBJ databases">
        <title>Sequencing the genomes of 1000 actinobacteria strains.</title>
        <authorList>
            <person name="Klenk H.-P."/>
        </authorList>
    </citation>
    <scope>NUCLEOTIDE SEQUENCE [LARGE SCALE GENOMIC DNA]</scope>
    <source>
        <strain evidence="10 11">DSM 22185</strain>
    </source>
</reference>
<dbReference type="EMBL" id="JACCBH010000001">
    <property type="protein sequence ID" value="NYD54174.1"/>
    <property type="molecule type" value="Genomic_DNA"/>
</dbReference>
<dbReference type="InterPro" id="IPR006153">
    <property type="entry name" value="Cation/H_exchanger_TM"/>
</dbReference>
<keyword evidence="3" id="KW-0050">Antiport</keyword>
<name>A0A7Y9JNZ3_9MICO</name>
<evidence type="ECO:0000256" key="6">
    <source>
        <dbReference type="ARBA" id="ARBA00023065"/>
    </source>
</evidence>
<feature type="domain" description="Cation/H+ exchanger transmembrane" evidence="9">
    <location>
        <begin position="14"/>
        <end position="413"/>
    </location>
</feature>
<dbReference type="Proteomes" id="UP000552045">
    <property type="component" value="Unassembled WGS sequence"/>
</dbReference>
<keyword evidence="5 8" id="KW-1133">Transmembrane helix</keyword>
<evidence type="ECO:0000256" key="4">
    <source>
        <dbReference type="ARBA" id="ARBA00022692"/>
    </source>
</evidence>
<keyword evidence="6" id="KW-0406">Ion transport</keyword>
<accession>A0A7Y9JNZ3</accession>
<feature type="transmembrane region" description="Helical" evidence="8">
    <location>
        <begin position="302"/>
        <end position="324"/>
    </location>
</feature>
<dbReference type="GO" id="GO:0015297">
    <property type="term" value="F:antiporter activity"/>
    <property type="evidence" value="ECO:0007669"/>
    <property type="project" value="UniProtKB-KW"/>
</dbReference>
<feature type="transmembrane region" description="Helical" evidence="8">
    <location>
        <begin position="390"/>
        <end position="415"/>
    </location>
</feature>
<feature type="transmembrane region" description="Helical" evidence="8">
    <location>
        <begin position="207"/>
        <end position="229"/>
    </location>
</feature>
<evidence type="ECO:0000256" key="5">
    <source>
        <dbReference type="ARBA" id="ARBA00022989"/>
    </source>
</evidence>
<feature type="transmembrane region" description="Helical" evidence="8">
    <location>
        <begin position="330"/>
        <end position="350"/>
    </location>
</feature>
<feature type="transmembrane region" description="Helical" evidence="8">
    <location>
        <begin position="29"/>
        <end position="49"/>
    </location>
</feature>
<dbReference type="AlphaFoldDB" id="A0A7Y9JNZ3"/>
<sequence length="429" mass="45162">MDAVVLIGMVAVLLWSLVSHRVERWGVAGPAGLLVLGAVSVVWDVEGFAGVIDRPASEKVVEVILAVLLFVDATEVKGGIFGNEGRVTLRLVLIALPLSLLLAAGAAALLLPMTLPLVAILIACIIMPTDFAPAAKILRMRHVPDRVRQILNVESGYNDGLVSPLFGMALPAAVVWSAFEHAPDGVEPGEEELVARVEQFMEAFLNAVPAAVVAILIGVALGFGVGVLVRIGRRHAFIADEGVRFVMALLPLVAYGISVIPMLNANGFVAAFVAGLAYRSARTRGEERPAIAHDELVLVEEVGTLASSFVWFVLGGAAVLAFASGMSWQIILLALLALTVLRVAPVYLSLMGSTLGRRDRLLVGALGPRGTASIVFGLLAYNALPDDEGVVVLMVMVATVVGSILLHGILAPLLLPRVSAREVRAPLPH</sequence>
<dbReference type="PANTHER" id="PTHR32507">
    <property type="entry name" value="NA(+)/H(+) ANTIPORTER 1"/>
    <property type="match status" value="1"/>
</dbReference>
<keyword evidence="11" id="KW-1185">Reference proteome</keyword>
<evidence type="ECO:0000256" key="7">
    <source>
        <dbReference type="ARBA" id="ARBA00023136"/>
    </source>
</evidence>
<evidence type="ECO:0000256" key="8">
    <source>
        <dbReference type="SAM" id="Phobius"/>
    </source>
</evidence>